<evidence type="ECO:0000313" key="1">
    <source>
        <dbReference type="EMBL" id="KZV87581.1"/>
    </source>
</evidence>
<dbReference type="InParanoid" id="A0A165ESI2"/>
<dbReference type="Proteomes" id="UP000077266">
    <property type="component" value="Unassembled WGS sequence"/>
</dbReference>
<proteinExistence type="predicted"/>
<sequence length="221" mass="25083">MAHTSPNASNVRLAVPRKPTRSQLLDTEYAGQIAYPSQQTPPHERTFPANTLWSYFAERGWDELVHPNGVLYYHHRSMNVTTTANLREIDGWDPLVFLAQLASRTSLPETGARISNGYEVLVELDGITWINHNRQAASELNEDFLTFRLRQNSSSYDPSLSAEYWSFVQRCPCHVGLSKSSWTEAYTALTWAYADRLLFGVSNASFSKDDSKELLQILHSL</sequence>
<organism evidence="1 2">
    <name type="scientific">Exidia glandulosa HHB12029</name>
    <dbReference type="NCBI Taxonomy" id="1314781"/>
    <lineage>
        <taxon>Eukaryota</taxon>
        <taxon>Fungi</taxon>
        <taxon>Dikarya</taxon>
        <taxon>Basidiomycota</taxon>
        <taxon>Agaricomycotina</taxon>
        <taxon>Agaricomycetes</taxon>
        <taxon>Auriculariales</taxon>
        <taxon>Exidiaceae</taxon>
        <taxon>Exidia</taxon>
    </lineage>
</organism>
<gene>
    <name evidence="1" type="ORF">EXIGLDRAFT_773497</name>
</gene>
<accession>A0A165ESI2</accession>
<protein>
    <recommendedName>
        <fullName evidence="3">WW domain-containing protein</fullName>
    </recommendedName>
</protein>
<dbReference type="AlphaFoldDB" id="A0A165ESI2"/>
<evidence type="ECO:0000313" key="2">
    <source>
        <dbReference type="Proteomes" id="UP000077266"/>
    </source>
</evidence>
<name>A0A165ESI2_EXIGL</name>
<keyword evidence="2" id="KW-1185">Reference proteome</keyword>
<evidence type="ECO:0008006" key="3">
    <source>
        <dbReference type="Google" id="ProtNLM"/>
    </source>
</evidence>
<dbReference type="EMBL" id="KV426121">
    <property type="protein sequence ID" value="KZV87581.1"/>
    <property type="molecule type" value="Genomic_DNA"/>
</dbReference>
<reference evidence="1 2" key="1">
    <citation type="journal article" date="2016" name="Mol. Biol. Evol.">
        <title>Comparative Genomics of Early-Diverging Mushroom-Forming Fungi Provides Insights into the Origins of Lignocellulose Decay Capabilities.</title>
        <authorList>
            <person name="Nagy L.G."/>
            <person name="Riley R."/>
            <person name="Tritt A."/>
            <person name="Adam C."/>
            <person name="Daum C."/>
            <person name="Floudas D."/>
            <person name="Sun H."/>
            <person name="Yadav J.S."/>
            <person name="Pangilinan J."/>
            <person name="Larsson K.H."/>
            <person name="Matsuura K."/>
            <person name="Barry K."/>
            <person name="Labutti K."/>
            <person name="Kuo R."/>
            <person name="Ohm R.A."/>
            <person name="Bhattacharya S.S."/>
            <person name="Shirouzu T."/>
            <person name="Yoshinaga Y."/>
            <person name="Martin F.M."/>
            <person name="Grigoriev I.V."/>
            <person name="Hibbett D.S."/>
        </authorList>
    </citation>
    <scope>NUCLEOTIDE SEQUENCE [LARGE SCALE GENOMIC DNA]</scope>
    <source>
        <strain evidence="1 2">HHB12029</strain>
    </source>
</reference>